<proteinExistence type="predicted"/>
<protein>
    <submittedName>
        <fullName evidence="1">Uncharacterized protein</fullName>
    </submittedName>
</protein>
<name>A0ABN8F3L3_9BACT</name>
<dbReference type="EMBL" id="CAKLPY010000011">
    <property type="protein sequence ID" value="CAH0998046.1"/>
    <property type="molecule type" value="Genomic_DNA"/>
</dbReference>
<dbReference type="Proteomes" id="UP000837932">
    <property type="component" value="Unassembled WGS sequence"/>
</dbReference>
<sequence>MKTVYIIFLVFILSCQEKSKSSIQFQLNSNLKFINKKIVSSIQKYISENNPNYEVCLIHYSPKLVNDTNHIIITQLDKIPENYIITFTLNGRTIYLLSSLSDILQTQPINQNPELINFCPTEWLIQLKDSTFFRLKTKFDPTEFRRQNENRILFMPPEILPPKSE</sequence>
<accession>A0ABN8F3L3</accession>
<dbReference type="PROSITE" id="PS51257">
    <property type="entry name" value="PROKAR_LIPOPROTEIN"/>
    <property type="match status" value="1"/>
</dbReference>
<dbReference type="RefSeq" id="WP_238808852.1">
    <property type="nucleotide sequence ID" value="NZ_CAKLPY010000011.1"/>
</dbReference>
<reference evidence="1" key="1">
    <citation type="submission" date="2021-12" db="EMBL/GenBank/DDBJ databases">
        <authorList>
            <person name="Rodrigo-Torres L."/>
            <person name="Arahal R. D."/>
            <person name="Lucena T."/>
        </authorList>
    </citation>
    <scope>NUCLEOTIDE SEQUENCE</scope>
    <source>
        <strain evidence="1">CECT 8858</strain>
    </source>
</reference>
<gene>
    <name evidence="1" type="ORF">EMA8858_04181</name>
</gene>
<organism evidence="1 2">
    <name type="scientific">Emticicia aquatica</name>
    <dbReference type="NCBI Taxonomy" id="1681835"/>
    <lineage>
        <taxon>Bacteria</taxon>
        <taxon>Pseudomonadati</taxon>
        <taxon>Bacteroidota</taxon>
        <taxon>Cytophagia</taxon>
        <taxon>Cytophagales</taxon>
        <taxon>Leadbetterellaceae</taxon>
        <taxon>Emticicia</taxon>
    </lineage>
</organism>
<keyword evidence="2" id="KW-1185">Reference proteome</keyword>
<comment type="caution">
    <text evidence="1">The sequence shown here is derived from an EMBL/GenBank/DDBJ whole genome shotgun (WGS) entry which is preliminary data.</text>
</comment>
<evidence type="ECO:0000313" key="1">
    <source>
        <dbReference type="EMBL" id="CAH0998046.1"/>
    </source>
</evidence>
<evidence type="ECO:0000313" key="2">
    <source>
        <dbReference type="Proteomes" id="UP000837932"/>
    </source>
</evidence>